<dbReference type="Gene3D" id="2.40.37.10">
    <property type="entry name" value="Lyase, Ornithine Decarboxylase, Chain A, domain 1"/>
    <property type="match status" value="1"/>
</dbReference>
<feature type="modified residue" description="N6-(pyridoxal phosphate)lysine" evidence="7 8">
    <location>
        <position position="48"/>
    </location>
</feature>
<sequence>MADHVPGSKVDVSSIACGRLTINLSALAENYRLLAAKVAPAACAAVVKADAYGLGIEKVVPVLVQAGARLFFAALPEEGRKVRRLLDAMGASADVYVLAGLVPGTAALYLDEGVIPVLNDLAQVENWARLSTERNGTPLPCALHIDSGMNRLGLDSEELERLLSQPQLLAALDLRVIMSHLCSADEPDNSLNDEQHTLFSRALSRLPKSAASLANSSGIFLGQRFHFDLARPGIALYGCNPTPGKPNPMHQVVTLEGKILQVRGIDAPQSVGYGATYRVTGPGRIATVGVGYADGYLRSLSNKGRAFAQGVALPLVGRVSMDLTTFDISALAEGSLKPGDWVELIGENVTLDEVGHTAGTIGYEILTDLGRRYHRVYEDA</sequence>
<evidence type="ECO:0000256" key="5">
    <source>
        <dbReference type="ARBA" id="ARBA00022898"/>
    </source>
</evidence>
<reference evidence="11 12" key="1">
    <citation type="submission" date="2020-08" db="EMBL/GenBank/DDBJ databases">
        <title>Genomic Encyclopedia of Type Strains, Phase III (KMG-III): the genomes of soil and plant-associated and newly described type strains.</title>
        <authorList>
            <person name="Whitman W."/>
        </authorList>
    </citation>
    <scope>NUCLEOTIDE SEQUENCE [LARGE SCALE GENOMIC DNA]</scope>
    <source>
        <strain evidence="11 12">CECT 8803</strain>
    </source>
</reference>
<dbReference type="InterPro" id="IPR009006">
    <property type="entry name" value="Ala_racemase/Decarboxylase_C"/>
</dbReference>
<feature type="binding site" evidence="7 9">
    <location>
        <position position="151"/>
    </location>
    <ligand>
        <name>substrate</name>
    </ligand>
</feature>
<dbReference type="AlphaFoldDB" id="A0A839SP82"/>
<evidence type="ECO:0000259" key="10">
    <source>
        <dbReference type="SMART" id="SM01005"/>
    </source>
</evidence>
<dbReference type="GO" id="GO:0008784">
    <property type="term" value="F:alanine racemase activity"/>
    <property type="evidence" value="ECO:0007669"/>
    <property type="project" value="UniProtKB-UniRule"/>
</dbReference>
<keyword evidence="5 7" id="KW-0663">Pyridoxal phosphate</keyword>
<dbReference type="InterPro" id="IPR029066">
    <property type="entry name" value="PLP-binding_barrel"/>
</dbReference>
<dbReference type="CDD" id="cd00430">
    <property type="entry name" value="PLPDE_III_AR"/>
    <property type="match status" value="1"/>
</dbReference>
<dbReference type="Gene3D" id="3.20.20.10">
    <property type="entry name" value="Alanine racemase"/>
    <property type="match status" value="1"/>
</dbReference>
<name>A0A839SP82_9PROT</name>
<dbReference type="EMBL" id="JACHXA010000002">
    <property type="protein sequence ID" value="MBB3064621.1"/>
    <property type="molecule type" value="Genomic_DNA"/>
</dbReference>
<organism evidence="11 12">
    <name type="scientific">Limibacillus halophilus</name>
    <dbReference type="NCBI Taxonomy" id="1579333"/>
    <lineage>
        <taxon>Bacteria</taxon>
        <taxon>Pseudomonadati</taxon>
        <taxon>Pseudomonadota</taxon>
        <taxon>Alphaproteobacteria</taxon>
        <taxon>Rhodospirillales</taxon>
        <taxon>Rhodovibrionaceae</taxon>
        <taxon>Limibacillus</taxon>
    </lineage>
</organism>
<dbReference type="PANTHER" id="PTHR30511">
    <property type="entry name" value="ALANINE RACEMASE"/>
    <property type="match status" value="1"/>
</dbReference>
<comment type="catalytic activity">
    <reaction evidence="1 7">
        <text>L-alanine = D-alanine</text>
        <dbReference type="Rhea" id="RHEA:20249"/>
        <dbReference type="ChEBI" id="CHEBI:57416"/>
        <dbReference type="ChEBI" id="CHEBI:57972"/>
        <dbReference type="EC" id="5.1.1.1"/>
    </reaction>
</comment>
<dbReference type="Proteomes" id="UP000581135">
    <property type="component" value="Unassembled WGS sequence"/>
</dbReference>
<dbReference type="RefSeq" id="WP_183415428.1">
    <property type="nucleotide sequence ID" value="NZ_JACHXA010000002.1"/>
</dbReference>
<evidence type="ECO:0000256" key="3">
    <source>
        <dbReference type="ARBA" id="ARBA00007880"/>
    </source>
</evidence>
<dbReference type="GO" id="GO:0030170">
    <property type="term" value="F:pyridoxal phosphate binding"/>
    <property type="evidence" value="ECO:0007669"/>
    <property type="project" value="UniProtKB-UniRule"/>
</dbReference>
<dbReference type="PROSITE" id="PS00395">
    <property type="entry name" value="ALANINE_RACEMASE"/>
    <property type="match status" value="1"/>
</dbReference>
<dbReference type="InterPro" id="IPR000821">
    <property type="entry name" value="Ala_racemase"/>
</dbReference>
<dbReference type="Pfam" id="PF01168">
    <property type="entry name" value="Ala_racemase_N"/>
    <property type="match status" value="1"/>
</dbReference>
<dbReference type="SMART" id="SM01005">
    <property type="entry name" value="Ala_racemase_C"/>
    <property type="match status" value="1"/>
</dbReference>
<evidence type="ECO:0000256" key="8">
    <source>
        <dbReference type="PIRSR" id="PIRSR600821-50"/>
    </source>
</evidence>
<dbReference type="EC" id="5.1.1.1" evidence="4 7"/>
<dbReference type="GO" id="GO:0005829">
    <property type="term" value="C:cytosol"/>
    <property type="evidence" value="ECO:0007669"/>
    <property type="project" value="TreeGrafter"/>
</dbReference>
<evidence type="ECO:0000256" key="9">
    <source>
        <dbReference type="PIRSR" id="PIRSR600821-52"/>
    </source>
</evidence>
<dbReference type="SUPFAM" id="SSF50621">
    <property type="entry name" value="Alanine racemase C-terminal domain-like"/>
    <property type="match status" value="1"/>
</dbReference>
<evidence type="ECO:0000256" key="7">
    <source>
        <dbReference type="HAMAP-Rule" id="MF_01201"/>
    </source>
</evidence>
<proteinExistence type="inferred from homology"/>
<gene>
    <name evidence="11" type="ORF">FHR98_000893</name>
</gene>
<feature type="binding site" evidence="7 9">
    <location>
        <position position="321"/>
    </location>
    <ligand>
        <name>substrate</name>
    </ligand>
</feature>
<dbReference type="HAMAP" id="MF_01201">
    <property type="entry name" value="Ala_racemase"/>
    <property type="match status" value="1"/>
</dbReference>
<feature type="domain" description="Alanine racemase C-terminal" evidence="10">
    <location>
        <begin position="252"/>
        <end position="378"/>
    </location>
</feature>
<protein>
    <recommendedName>
        <fullName evidence="4 7">Alanine racemase</fullName>
        <ecNumber evidence="4 7">5.1.1.1</ecNumber>
    </recommendedName>
</protein>
<dbReference type="NCBIfam" id="TIGR00492">
    <property type="entry name" value="alr"/>
    <property type="match status" value="1"/>
</dbReference>
<evidence type="ECO:0000256" key="4">
    <source>
        <dbReference type="ARBA" id="ARBA00013089"/>
    </source>
</evidence>
<dbReference type="InterPro" id="IPR001608">
    <property type="entry name" value="Ala_racemase_N"/>
</dbReference>
<dbReference type="InterPro" id="IPR020622">
    <property type="entry name" value="Ala_racemase_pyridoxalP-BS"/>
</dbReference>
<evidence type="ECO:0000256" key="6">
    <source>
        <dbReference type="ARBA" id="ARBA00023235"/>
    </source>
</evidence>
<evidence type="ECO:0000313" key="11">
    <source>
        <dbReference type="EMBL" id="MBB3064621.1"/>
    </source>
</evidence>
<comment type="pathway">
    <text evidence="7">Amino-acid biosynthesis; D-alanine biosynthesis; D-alanine from L-alanine: step 1/1.</text>
</comment>
<dbReference type="Pfam" id="PF00842">
    <property type="entry name" value="Ala_racemase_C"/>
    <property type="match status" value="1"/>
</dbReference>
<dbReference type="UniPathway" id="UPA00042">
    <property type="reaction ID" value="UER00497"/>
</dbReference>
<comment type="cofactor">
    <cofactor evidence="2 7 8">
        <name>pyridoxal 5'-phosphate</name>
        <dbReference type="ChEBI" id="CHEBI:597326"/>
    </cofactor>
</comment>
<dbReference type="PANTHER" id="PTHR30511:SF0">
    <property type="entry name" value="ALANINE RACEMASE, CATABOLIC-RELATED"/>
    <property type="match status" value="1"/>
</dbReference>
<keyword evidence="12" id="KW-1185">Reference proteome</keyword>
<accession>A0A839SP82</accession>
<evidence type="ECO:0000313" key="12">
    <source>
        <dbReference type="Proteomes" id="UP000581135"/>
    </source>
</evidence>
<keyword evidence="6 7" id="KW-0413">Isomerase</keyword>
<evidence type="ECO:0000256" key="1">
    <source>
        <dbReference type="ARBA" id="ARBA00000316"/>
    </source>
</evidence>
<comment type="function">
    <text evidence="7">Catalyzes the interconversion of L-alanine and D-alanine. May also act on other amino acids.</text>
</comment>
<dbReference type="PRINTS" id="PR00992">
    <property type="entry name" value="ALARACEMASE"/>
</dbReference>
<dbReference type="GO" id="GO:0030632">
    <property type="term" value="P:D-alanine biosynthetic process"/>
    <property type="evidence" value="ECO:0007669"/>
    <property type="project" value="UniProtKB-UniRule"/>
</dbReference>
<feature type="active site" description="Proton acceptor; specific for L-alanine" evidence="7">
    <location>
        <position position="273"/>
    </location>
</feature>
<dbReference type="SUPFAM" id="SSF51419">
    <property type="entry name" value="PLP-binding barrel"/>
    <property type="match status" value="1"/>
</dbReference>
<comment type="similarity">
    <text evidence="3 7">Belongs to the alanine racemase family.</text>
</comment>
<comment type="caution">
    <text evidence="11">The sequence shown here is derived from an EMBL/GenBank/DDBJ whole genome shotgun (WGS) entry which is preliminary data.</text>
</comment>
<feature type="active site" description="Proton acceptor; specific for D-alanine" evidence="7">
    <location>
        <position position="48"/>
    </location>
</feature>
<dbReference type="InterPro" id="IPR011079">
    <property type="entry name" value="Ala_racemase_C"/>
</dbReference>
<evidence type="ECO:0000256" key="2">
    <source>
        <dbReference type="ARBA" id="ARBA00001933"/>
    </source>
</evidence>